<evidence type="ECO:0000256" key="13">
    <source>
        <dbReference type="ARBA" id="ARBA00060144"/>
    </source>
</evidence>
<dbReference type="InterPro" id="IPR043035">
    <property type="entry name" value="Ribosomal_mL64_sf"/>
</dbReference>
<gene>
    <name evidence="15" type="ORF">LPLAT_LOCUS10965</name>
</gene>
<dbReference type="AlphaFoldDB" id="A0AAV2NYY7"/>
<feature type="region of interest" description="Disordered" evidence="14">
    <location>
        <begin position="217"/>
        <end position="269"/>
    </location>
</feature>
<sequence>MSLRRICDIVVRRNIRVQGVLGKFFATEPTESKNEVVDITAANEKPVYSPLDNPQFQEDLVRKRNKSRLNPQDRNVLMDLRPYDKPVAWHHYKVKYKKRMLGIYGLKGNDEPAGFAWPTQREIKDAKEYERVAFPISLQERWKMLEEKKQRRNERTKRRENQLLEKVMKMDEWSTELRAKIAKKEAELEAARLRKERLVEEVRRHFGFKISPHDERFKEMLAQKEKEDKKKKKEAKKQARMEKLTSMFQKNVAKDKNEEQVTDSTKSVE</sequence>
<dbReference type="GO" id="GO:1990904">
    <property type="term" value="C:ribonucleoprotein complex"/>
    <property type="evidence" value="ECO:0007669"/>
    <property type="project" value="UniProtKB-KW"/>
</dbReference>
<comment type="subcellular location">
    <subcellularLocation>
        <location evidence="2">Mitochondrion</location>
    </subcellularLocation>
    <subcellularLocation>
        <location evidence="1">Nucleus</location>
    </subcellularLocation>
</comment>
<keyword evidence="9" id="KW-0131">Cell cycle</keyword>
<dbReference type="InterPro" id="IPR018472">
    <property type="entry name" value="Ribosomal_mL64"/>
</dbReference>
<dbReference type="Proteomes" id="UP001497644">
    <property type="component" value="Chromosome 6"/>
</dbReference>
<protein>
    <recommendedName>
        <fullName evidence="11">Large ribosomal subunit protein mL64</fullName>
    </recommendedName>
    <alternativeName>
        <fullName evidence="10">39S ribosomal protein L59, mitochondrial</fullName>
    </alternativeName>
    <alternativeName>
        <fullName evidence="12">Growth arrest and DNA damage-inducible proteins-interacting protein 1</fullName>
    </alternativeName>
</protein>
<keyword evidence="5" id="KW-0175">Coiled coil</keyword>
<keyword evidence="7" id="KW-0539">Nucleus</keyword>
<keyword evidence="8" id="KW-0687">Ribonucleoprotein</keyword>
<organism evidence="15 16">
    <name type="scientific">Lasius platythorax</name>
    <dbReference type="NCBI Taxonomy" id="488582"/>
    <lineage>
        <taxon>Eukaryota</taxon>
        <taxon>Metazoa</taxon>
        <taxon>Ecdysozoa</taxon>
        <taxon>Arthropoda</taxon>
        <taxon>Hexapoda</taxon>
        <taxon>Insecta</taxon>
        <taxon>Pterygota</taxon>
        <taxon>Neoptera</taxon>
        <taxon>Endopterygota</taxon>
        <taxon>Hymenoptera</taxon>
        <taxon>Apocrita</taxon>
        <taxon>Aculeata</taxon>
        <taxon>Formicoidea</taxon>
        <taxon>Formicidae</taxon>
        <taxon>Formicinae</taxon>
        <taxon>Lasius</taxon>
        <taxon>Lasius</taxon>
    </lineage>
</organism>
<reference evidence="15" key="1">
    <citation type="submission" date="2024-04" db="EMBL/GenBank/DDBJ databases">
        <authorList>
            <consortium name="Molecular Ecology Group"/>
        </authorList>
    </citation>
    <scope>NUCLEOTIDE SEQUENCE</scope>
</reference>
<dbReference type="GO" id="GO:0005739">
    <property type="term" value="C:mitochondrion"/>
    <property type="evidence" value="ECO:0007669"/>
    <property type="project" value="UniProtKB-SubCell"/>
</dbReference>
<keyword evidence="4" id="KW-0689">Ribosomal protein</keyword>
<keyword evidence="6" id="KW-0496">Mitochondrion</keyword>
<accession>A0AAV2NYY7</accession>
<evidence type="ECO:0000256" key="11">
    <source>
        <dbReference type="ARBA" id="ARBA00035184"/>
    </source>
</evidence>
<evidence type="ECO:0000256" key="14">
    <source>
        <dbReference type="SAM" id="MobiDB-lite"/>
    </source>
</evidence>
<evidence type="ECO:0000256" key="5">
    <source>
        <dbReference type="ARBA" id="ARBA00023054"/>
    </source>
</evidence>
<dbReference type="Gene3D" id="6.10.280.120">
    <property type="entry name" value="Growth arrest and DNA-damage-inducible proteins-interacting protein 1"/>
    <property type="match status" value="1"/>
</dbReference>
<evidence type="ECO:0000256" key="4">
    <source>
        <dbReference type="ARBA" id="ARBA00022980"/>
    </source>
</evidence>
<feature type="compositionally biased region" description="Basic and acidic residues" evidence="14">
    <location>
        <begin position="217"/>
        <end position="228"/>
    </location>
</feature>
<evidence type="ECO:0000256" key="10">
    <source>
        <dbReference type="ARBA" id="ARBA00030700"/>
    </source>
</evidence>
<comment type="similarity">
    <text evidence="3">Belongs to the mitochondrion-specific ribosomal protein mL64 family.</text>
</comment>
<evidence type="ECO:0000256" key="3">
    <source>
        <dbReference type="ARBA" id="ARBA00005421"/>
    </source>
</evidence>
<evidence type="ECO:0000313" key="15">
    <source>
        <dbReference type="EMBL" id="CAL1685487.1"/>
    </source>
</evidence>
<comment type="function">
    <text evidence="13">Acts as a negative regulator of G1 to S cell cycle phase progression by inhibiting cyclin-dependent kinases. Inhibitory effects are additive with GADD45 proteins but also occur in the absence of GADD45 proteins. Acts as a repressor of the orphan nuclear receptor NR4A1 by inhibiting AB domain-mediated transcriptional activity. May be involved in the hormone-mediated regulation of NR4A1 transcriptional activity. May play a role in mitochondrial protein synthesis.</text>
</comment>
<evidence type="ECO:0000256" key="2">
    <source>
        <dbReference type="ARBA" id="ARBA00004173"/>
    </source>
</evidence>
<dbReference type="Pfam" id="PF10147">
    <property type="entry name" value="CR6_interact"/>
    <property type="match status" value="1"/>
</dbReference>
<dbReference type="GO" id="GO:0005840">
    <property type="term" value="C:ribosome"/>
    <property type="evidence" value="ECO:0007669"/>
    <property type="project" value="UniProtKB-KW"/>
</dbReference>
<dbReference type="PANTHER" id="PTHR31761:SF1">
    <property type="entry name" value="LARGE RIBOSOMAL SUBUNIT PROTEIN ML64"/>
    <property type="match status" value="1"/>
</dbReference>
<evidence type="ECO:0000256" key="9">
    <source>
        <dbReference type="ARBA" id="ARBA00023306"/>
    </source>
</evidence>
<evidence type="ECO:0000313" key="16">
    <source>
        <dbReference type="Proteomes" id="UP001497644"/>
    </source>
</evidence>
<keyword evidence="16" id="KW-1185">Reference proteome</keyword>
<evidence type="ECO:0000256" key="7">
    <source>
        <dbReference type="ARBA" id="ARBA00023242"/>
    </source>
</evidence>
<evidence type="ECO:0000256" key="1">
    <source>
        <dbReference type="ARBA" id="ARBA00004123"/>
    </source>
</evidence>
<dbReference type="PANTHER" id="PTHR31761">
    <property type="entry name" value="GROWTH ARREST AND DNA DAMAGE-INDUCIBLE PROTEINS-INTERACTING PROTEIN 1 GADD45GIP1"/>
    <property type="match status" value="1"/>
</dbReference>
<evidence type="ECO:0000256" key="8">
    <source>
        <dbReference type="ARBA" id="ARBA00023274"/>
    </source>
</evidence>
<evidence type="ECO:0000256" key="6">
    <source>
        <dbReference type="ARBA" id="ARBA00023128"/>
    </source>
</evidence>
<dbReference type="EMBL" id="OZ034829">
    <property type="protein sequence ID" value="CAL1685487.1"/>
    <property type="molecule type" value="Genomic_DNA"/>
</dbReference>
<dbReference type="GO" id="GO:0005634">
    <property type="term" value="C:nucleus"/>
    <property type="evidence" value="ECO:0007669"/>
    <property type="project" value="UniProtKB-SubCell"/>
</dbReference>
<evidence type="ECO:0000256" key="12">
    <source>
        <dbReference type="ARBA" id="ARBA00035485"/>
    </source>
</evidence>
<proteinExistence type="inferred from homology"/>
<name>A0AAV2NYY7_9HYME</name>